<organism evidence="2 3">
    <name type="scientific">Penicillium alfredii</name>
    <dbReference type="NCBI Taxonomy" id="1506179"/>
    <lineage>
        <taxon>Eukaryota</taxon>
        <taxon>Fungi</taxon>
        <taxon>Dikarya</taxon>
        <taxon>Ascomycota</taxon>
        <taxon>Pezizomycotina</taxon>
        <taxon>Eurotiomycetes</taxon>
        <taxon>Eurotiomycetidae</taxon>
        <taxon>Eurotiales</taxon>
        <taxon>Aspergillaceae</taxon>
        <taxon>Penicillium</taxon>
    </lineage>
</organism>
<sequence>MASVSPAPALSGLENALGKGAKLRDIFLWSMLVVVFVFVATVLLLWFRAWLKYSLSAPSGASPGSEAGYVSTARAPADEMYADRCCDFV</sequence>
<dbReference type="GeneID" id="81390690"/>
<name>A0A9W9GAI2_9EURO</name>
<evidence type="ECO:0000313" key="2">
    <source>
        <dbReference type="EMBL" id="KAJ5115180.1"/>
    </source>
</evidence>
<reference evidence="2" key="1">
    <citation type="submission" date="2022-11" db="EMBL/GenBank/DDBJ databases">
        <authorList>
            <person name="Petersen C."/>
        </authorList>
    </citation>
    <scope>NUCLEOTIDE SEQUENCE</scope>
    <source>
        <strain evidence="2">IBT 34128</strain>
    </source>
</reference>
<gene>
    <name evidence="2" type="ORF">NUU61_000939</name>
</gene>
<accession>A0A9W9GAI2</accession>
<keyword evidence="1" id="KW-1133">Transmembrane helix</keyword>
<proteinExistence type="predicted"/>
<evidence type="ECO:0000313" key="3">
    <source>
        <dbReference type="Proteomes" id="UP001141434"/>
    </source>
</evidence>
<dbReference type="AlphaFoldDB" id="A0A9W9GAI2"/>
<dbReference type="RefSeq" id="XP_056516372.1">
    <property type="nucleotide sequence ID" value="XM_056651522.1"/>
</dbReference>
<reference evidence="2" key="2">
    <citation type="journal article" date="2023" name="IMA Fungus">
        <title>Comparative genomic study of the Penicillium genus elucidates a diverse pangenome and 15 lateral gene transfer events.</title>
        <authorList>
            <person name="Petersen C."/>
            <person name="Sorensen T."/>
            <person name="Nielsen M.R."/>
            <person name="Sondergaard T.E."/>
            <person name="Sorensen J.L."/>
            <person name="Fitzpatrick D.A."/>
            <person name="Frisvad J.C."/>
            <person name="Nielsen K.L."/>
        </authorList>
    </citation>
    <scope>NUCLEOTIDE SEQUENCE</scope>
    <source>
        <strain evidence="2">IBT 34128</strain>
    </source>
</reference>
<protein>
    <submittedName>
        <fullName evidence="2">Uncharacterized protein</fullName>
    </submittedName>
</protein>
<keyword evidence="1" id="KW-0472">Membrane</keyword>
<comment type="caution">
    <text evidence="2">The sequence shown here is derived from an EMBL/GenBank/DDBJ whole genome shotgun (WGS) entry which is preliminary data.</text>
</comment>
<dbReference type="Proteomes" id="UP001141434">
    <property type="component" value="Unassembled WGS sequence"/>
</dbReference>
<keyword evidence="3" id="KW-1185">Reference proteome</keyword>
<keyword evidence="1" id="KW-0812">Transmembrane</keyword>
<dbReference type="EMBL" id="JAPMSZ010000001">
    <property type="protein sequence ID" value="KAJ5115180.1"/>
    <property type="molecule type" value="Genomic_DNA"/>
</dbReference>
<feature type="transmembrane region" description="Helical" evidence="1">
    <location>
        <begin position="26"/>
        <end position="47"/>
    </location>
</feature>
<evidence type="ECO:0000256" key="1">
    <source>
        <dbReference type="SAM" id="Phobius"/>
    </source>
</evidence>